<keyword evidence="5" id="KW-0175">Coiled coil</keyword>
<dbReference type="Gene3D" id="3.40.50.300">
    <property type="entry name" value="P-loop containing nucleotide triphosphate hydrolases"/>
    <property type="match status" value="2"/>
</dbReference>
<evidence type="ECO:0000259" key="9">
    <source>
        <dbReference type="Pfam" id="PF02463"/>
    </source>
</evidence>
<dbReference type="AlphaFoldDB" id="J7G891"/>
<comment type="subcellular location">
    <subcellularLocation>
        <location evidence="1">Nucleus</location>
    </subcellularLocation>
    <subcellularLocation>
        <location evidence="2">Plastid</location>
        <location evidence="2">Chloroplast</location>
    </subcellularLocation>
</comment>
<gene>
    <name evidence="10" type="primary">smc1</name>
    <name evidence="10" type="ORF">CMESO_336</name>
</gene>
<keyword evidence="7" id="KW-0131">Cell cycle</keyword>
<protein>
    <submittedName>
        <fullName evidence="10">Structural maintenance of chromosomes 1</fullName>
    </submittedName>
</protein>
<dbReference type="GO" id="GO:0003677">
    <property type="term" value="F:DNA binding"/>
    <property type="evidence" value="ECO:0007669"/>
    <property type="project" value="TreeGrafter"/>
</dbReference>
<dbReference type="EMBL" id="CP003681">
    <property type="protein sequence ID" value="AFP65503.1"/>
    <property type="molecule type" value="Genomic_DNA"/>
</dbReference>
<dbReference type="GO" id="GO:0008278">
    <property type="term" value="C:cohesin complex"/>
    <property type="evidence" value="ECO:0007669"/>
    <property type="project" value="TreeGrafter"/>
</dbReference>
<sequence>MEKFKIRFLKIENFKSYKKFLFVGPLKTSMIIIGKNGSGKTNLSDSIVFGLGGSLQEINCYSIQNLFPQFFGNRINHPLTKIGLSIVNRISNNFIRIISIDNLSEFFLNGIKISFICYKKSLKKLEITRNKDLLILKDLIRCSFFFSNFKLSELIDKISGSNKLSCFHLKVGLLRKKFKKNSFFYFQKLKFIAKEKNFLINRKSITSFLKKILSEYKEKQRNLVLFIIFCTNHKVWASLRKNNYKNKQKREIFIQSNCFFVSPLFFKIKFSYQFFKSLNLKNSWSKIFIFIIQTKILKVKIYCKIKNLLRKNYFTMIDQKKKLILTKIDIKDSFLPKKAYFLSNYIESVDFSSDKDLPNLNQKKKKFFVPILGKNVRCKTKLKENFSFNEDLLLGFNNFFFFDSIKKFFEKKKKNLFLIKRKVFMLFFYLMTFLLFTLLEIKKKKDENIISKNSKLNAIIYLSLKSSIQGVRGKLSEVFKPIDSKFKKIIQTILGEKKDCILVDNIKTVSYCLGFVEKRKNLKFFFISIRDIHGIYNFYEKKNLEEKDKLTGIVDYDGYDLDIISFFSKNVVIFNMFNQNISFKFFKDRINIFFYKNIAIQKSDLLTITFNPEKIQKKIIPMALYERLKKKKIFFIDRLNFLTFLIRKINLQLCKDIQRLEKIFIFSKNYGKKKLVFLSRRFFDSHKNCVKFLKKKKNCVKKSVLFTLQIDLFFLKFLHLERKKVLIFKNYRKKIKFWVQTRFSYIFCKSMVYLKNYKDFNTQTLDKKKKYFNLKQNLAKIENLSSFFKIELFFWKKIFINFRKEIKKREKFKKDCKTKRDYLVLFLLKMNDLYQKKNFLFIDQSFIEKKYNYKIRKLLLKLENIFFGSLFFFFLKCNWGKKNYFKITKSVNFFYFLNFFGLEKEVRNRNRKNITKKSTEKKKERSENKKSDSLKNRLLFVKNRYKLFKKKLIMARYRFLVSNSKYQKIGEERKTRFKKCLLEISTQTNKIYKHITKSFLFPSGGSAFLTIENDDQPFYGKVSFTPVPPAKSMQKAQNMSGGEKTIAAVALIVGFTRTISQPFLLFDEVDSFLDLWYSRKFFSFLNHLSEKNTIQIFTITLKLKFFVFFKTLICIFRENFGSNLLTITYKEYKKKSKNQLPIYSIDCLRNNLN</sequence>
<dbReference type="SUPFAM" id="SSF75553">
    <property type="entry name" value="Smc hinge domain"/>
    <property type="match status" value="1"/>
</dbReference>
<dbReference type="GO" id="GO:0005524">
    <property type="term" value="F:ATP binding"/>
    <property type="evidence" value="ECO:0007669"/>
    <property type="project" value="InterPro"/>
</dbReference>
<dbReference type="InterPro" id="IPR036277">
    <property type="entry name" value="SMC_hinge_sf"/>
</dbReference>
<keyword evidence="6" id="KW-0539">Nucleus</keyword>
<dbReference type="PANTHER" id="PTHR18937:SF12">
    <property type="entry name" value="STRUCTURAL MAINTENANCE OF CHROMOSOMES PROTEIN"/>
    <property type="match status" value="1"/>
</dbReference>
<geneLocation type="nucleomorph" evidence="10"/>
<dbReference type="GO" id="GO:0051301">
    <property type="term" value="P:cell division"/>
    <property type="evidence" value="ECO:0007669"/>
    <property type="project" value="UniProtKB-KW"/>
</dbReference>
<keyword evidence="8" id="KW-0812">Transmembrane</keyword>
<keyword evidence="8" id="KW-0472">Membrane</keyword>
<evidence type="ECO:0000256" key="7">
    <source>
        <dbReference type="ARBA" id="ARBA00023306"/>
    </source>
</evidence>
<evidence type="ECO:0000256" key="6">
    <source>
        <dbReference type="ARBA" id="ARBA00023242"/>
    </source>
</evidence>
<evidence type="ECO:0000256" key="4">
    <source>
        <dbReference type="ARBA" id="ARBA00022776"/>
    </source>
</evidence>
<dbReference type="Gene3D" id="1.20.1060.20">
    <property type="match status" value="1"/>
</dbReference>
<feature type="transmembrane region" description="Helical" evidence="8">
    <location>
        <begin position="423"/>
        <end position="441"/>
    </location>
</feature>
<reference evidence="10 11" key="1">
    <citation type="journal article" date="2012" name="Genome Biol. Evol.">
        <title>Nucleomorph genome sequence of the cryptophyte alga Chroomonas mesostigmatica CCMP1168 reveals lineage-specific gene loss and genome complexity.</title>
        <authorList>
            <person name="Moore C.E."/>
            <person name="Curtis B."/>
            <person name="Mills T."/>
            <person name="Tanifuji G."/>
            <person name="Archibald J.M."/>
        </authorList>
    </citation>
    <scope>NUCLEOTIDE SEQUENCE [LARGE SCALE GENOMIC DNA]</scope>
    <source>
        <strain evidence="10 11">CCMP1168</strain>
    </source>
</reference>
<dbReference type="PANTHER" id="PTHR18937">
    <property type="entry name" value="STRUCTURAL MAINTENANCE OF CHROMOSOMES SMC FAMILY MEMBER"/>
    <property type="match status" value="1"/>
</dbReference>
<keyword evidence="4" id="KW-0498">Mitosis</keyword>
<evidence type="ECO:0000256" key="5">
    <source>
        <dbReference type="ARBA" id="ARBA00023054"/>
    </source>
</evidence>
<evidence type="ECO:0000256" key="2">
    <source>
        <dbReference type="ARBA" id="ARBA00004229"/>
    </source>
</evidence>
<accession>J7G891</accession>
<dbReference type="GO" id="GO:0009507">
    <property type="term" value="C:chloroplast"/>
    <property type="evidence" value="ECO:0007669"/>
    <property type="project" value="UniProtKB-SubCell"/>
</dbReference>
<name>J7G891_9CRYP</name>
<dbReference type="GO" id="GO:0005634">
    <property type="term" value="C:nucleus"/>
    <property type="evidence" value="ECO:0007669"/>
    <property type="project" value="UniProtKB-SubCell"/>
</dbReference>
<dbReference type="SUPFAM" id="SSF52540">
    <property type="entry name" value="P-loop containing nucleoside triphosphate hydrolases"/>
    <property type="match status" value="2"/>
</dbReference>
<proteinExistence type="predicted"/>
<keyword evidence="3" id="KW-0132">Cell division</keyword>
<dbReference type="Pfam" id="PF02463">
    <property type="entry name" value="SMC_N"/>
    <property type="match status" value="1"/>
</dbReference>
<organism evidence="10 11">
    <name type="scientific">Chroomonas mesostigmatica CCMP1168</name>
    <dbReference type="NCBI Taxonomy" id="1195612"/>
    <lineage>
        <taxon>Eukaryota</taxon>
        <taxon>Cryptophyceae</taxon>
        <taxon>Pyrenomonadales</taxon>
        <taxon>Chroomonadaceae</taxon>
        <taxon>Chroomonas</taxon>
    </lineage>
</organism>
<feature type="domain" description="RecF/RecN/SMC N-terminal" evidence="9">
    <location>
        <begin position="6"/>
        <end position="1117"/>
    </location>
</feature>
<keyword evidence="8" id="KW-1133">Transmembrane helix</keyword>
<dbReference type="InterPro" id="IPR003395">
    <property type="entry name" value="RecF/RecN/SMC_N"/>
</dbReference>
<dbReference type="InterPro" id="IPR027417">
    <property type="entry name" value="P-loop_NTPase"/>
</dbReference>
<evidence type="ECO:0000256" key="3">
    <source>
        <dbReference type="ARBA" id="ARBA00022618"/>
    </source>
</evidence>
<keyword evidence="10" id="KW-0542">Nucleomorph</keyword>
<evidence type="ECO:0000313" key="10">
    <source>
        <dbReference type="EMBL" id="AFP65503.1"/>
    </source>
</evidence>
<dbReference type="GO" id="GO:0007062">
    <property type="term" value="P:sister chromatid cohesion"/>
    <property type="evidence" value="ECO:0007669"/>
    <property type="project" value="TreeGrafter"/>
</dbReference>
<evidence type="ECO:0000256" key="8">
    <source>
        <dbReference type="SAM" id="Phobius"/>
    </source>
</evidence>
<dbReference type="Proteomes" id="UP000243348">
    <property type="component" value="Nucleomorph 2"/>
</dbReference>
<evidence type="ECO:0000256" key="1">
    <source>
        <dbReference type="ARBA" id="ARBA00004123"/>
    </source>
</evidence>
<evidence type="ECO:0000313" key="11">
    <source>
        <dbReference type="Proteomes" id="UP000243348"/>
    </source>
</evidence>